<dbReference type="HOGENOM" id="CLU_179137_1_0_9"/>
<dbReference type="AlphaFoldDB" id="B0N558"/>
<comment type="caution">
    <text evidence="2">The sequence shown here is derived from an EMBL/GenBank/DDBJ whole genome shotgun (WGS) entry which is preliminary data.</text>
</comment>
<dbReference type="Proteomes" id="UP000005798">
    <property type="component" value="Unassembled WGS sequence"/>
</dbReference>
<evidence type="ECO:0000313" key="2">
    <source>
        <dbReference type="EMBL" id="EDS18226.1"/>
    </source>
</evidence>
<dbReference type="InterPro" id="IPR045504">
    <property type="entry name" value="DUF6487"/>
</dbReference>
<evidence type="ECO:0000313" key="3">
    <source>
        <dbReference type="Proteomes" id="UP000005798"/>
    </source>
</evidence>
<organism evidence="2 3">
    <name type="scientific">Thomasclavelia ramosa DSM 1402</name>
    <dbReference type="NCBI Taxonomy" id="445974"/>
    <lineage>
        <taxon>Bacteria</taxon>
        <taxon>Bacillati</taxon>
        <taxon>Bacillota</taxon>
        <taxon>Erysipelotrichia</taxon>
        <taxon>Erysipelotrichales</taxon>
        <taxon>Coprobacillaceae</taxon>
        <taxon>Thomasclavelia</taxon>
    </lineage>
</organism>
<gene>
    <name evidence="2" type="ORF">CLORAM_01770</name>
</gene>
<accession>B0N558</accession>
<feature type="domain" description="DUF6487" evidence="1">
    <location>
        <begin position="11"/>
        <end position="79"/>
    </location>
</feature>
<sequence length="81" mass="9378">MKVEKVSMKSPYCASEMILGYIYSGKNDICWTLDNEKNSWIINHPNKQQVILAKLNLIKGCRIKVFRCASCQIEIINEKEL</sequence>
<reference evidence="2" key="1">
    <citation type="submission" date="2007-11" db="EMBL/GenBank/DDBJ databases">
        <authorList>
            <person name="Fulton L."/>
            <person name="Clifton S."/>
            <person name="Fulton B."/>
            <person name="Xu J."/>
            <person name="Minx P."/>
            <person name="Pepin K.H."/>
            <person name="Johnson M."/>
            <person name="Thiruvilangam P."/>
            <person name="Bhonagiri V."/>
            <person name="Nash W.E."/>
            <person name="Mardis E.R."/>
            <person name="Wilson R.K."/>
        </authorList>
    </citation>
    <scope>NUCLEOTIDE SEQUENCE [LARGE SCALE GENOMIC DNA]</scope>
    <source>
        <strain evidence="2">DSM 1402</strain>
    </source>
</reference>
<name>B0N558_9FIRM</name>
<evidence type="ECO:0000259" key="1">
    <source>
        <dbReference type="Pfam" id="PF20097"/>
    </source>
</evidence>
<dbReference type="eggNOG" id="ENOG5033BW9">
    <property type="taxonomic scope" value="Bacteria"/>
</dbReference>
<keyword evidence="3" id="KW-1185">Reference proteome</keyword>
<dbReference type="Pfam" id="PF20097">
    <property type="entry name" value="DUF6487"/>
    <property type="match status" value="1"/>
</dbReference>
<protein>
    <recommendedName>
        <fullName evidence="1">DUF6487 domain-containing protein</fullName>
    </recommendedName>
</protein>
<reference evidence="2" key="2">
    <citation type="submission" date="2014-06" db="EMBL/GenBank/DDBJ databases">
        <title>Draft genome sequence of Clostridium ramosum(DSM 1402).</title>
        <authorList>
            <person name="Sudarsanam P."/>
            <person name="Ley R."/>
            <person name="Guruge J."/>
            <person name="Turnbaugh P.J."/>
            <person name="Mahowald M."/>
            <person name="Liep D."/>
            <person name="Gordon J."/>
        </authorList>
    </citation>
    <scope>NUCLEOTIDE SEQUENCE</scope>
    <source>
        <strain evidence="2">DSM 1402</strain>
    </source>
</reference>
<dbReference type="EMBL" id="ABFX02000006">
    <property type="protein sequence ID" value="EDS18226.1"/>
    <property type="molecule type" value="Genomic_DNA"/>
</dbReference>
<proteinExistence type="predicted"/>